<dbReference type="AlphaFoldDB" id="A0A2W5E420"/>
<organism evidence="3 4">
    <name type="scientific">Roseateles depolymerans</name>
    <dbReference type="NCBI Taxonomy" id="76731"/>
    <lineage>
        <taxon>Bacteria</taxon>
        <taxon>Pseudomonadati</taxon>
        <taxon>Pseudomonadota</taxon>
        <taxon>Betaproteobacteria</taxon>
        <taxon>Burkholderiales</taxon>
        <taxon>Sphaerotilaceae</taxon>
        <taxon>Roseateles</taxon>
    </lineage>
</organism>
<dbReference type="SUPFAM" id="SSF63380">
    <property type="entry name" value="Riboflavin synthase domain-like"/>
    <property type="match status" value="1"/>
</dbReference>
<dbReference type="Pfam" id="PF08021">
    <property type="entry name" value="FAD_binding_9"/>
    <property type="match status" value="1"/>
</dbReference>
<dbReference type="Gene3D" id="3.40.50.80">
    <property type="entry name" value="Nucleotide-binding domain of ferredoxin-NADP reductase (FNR) module"/>
    <property type="match status" value="1"/>
</dbReference>
<dbReference type="InterPro" id="IPR013113">
    <property type="entry name" value="SIP_FAD-bd"/>
</dbReference>
<dbReference type="Proteomes" id="UP000249633">
    <property type="component" value="Unassembled WGS sequence"/>
</dbReference>
<dbReference type="GO" id="GO:0016491">
    <property type="term" value="F:oxidoreductase activity"/>
    <property type="evidence" value="ECO:0007669"/>
    <property type="project" value="InterPro"/>
</dbReference>
<evidence type="ECO:0000256" key="1">
    <source>
        <dbReference type="ARBA" id="ARBA00035644"/>
    </source>
</evidence>
<dbReference type="Pfam" id="PF04954">
    <property type="entry name" value="SIP"/>
    <property type="match status" value="1"/>
</dbReference>
<comment type="similarity">
    <text evidence="1">Belongs to the SIP oxidoreductase family.</text>
</comment>
<dbReference type="InterPro" id="IPR007037">
    <property type="entry name" value="SIP_rossman_dom"/>
</dbReference>
<sequence>MSESSIVRRIERVRHEIHRRETEVVGVERLGASFVSVRVRAESLKQFVSLSFDDHVKLMLPDGAGGWLMRDYTPRSFDTARGELVIEFALHGSGPFSDWARQAQPGQTLVVAGPRGSMIVPLDYDWHLLVGDDSAWPAIQRRLEELPADARAEVLLLCAEPVTLPQRVPAGLGFSRVSDGDALLQALRTRPWPAGEGFVWCAGEARLMTAARELLLGEKRHPKEAMKVAAYWKPGAADFHERLEG</sequence>
<dbReference type="PROSITE" id="PS51384">
    <property type="entry name" value="FAD_FR"/>
    <property type="match status" value="1"/>
</dbReference>
<evidence type="ECO:0000313" key="4">
    <source>
        <dbReference type="Proteomes" id="UP000249633"/>
    </source>
</evidence>
<name>A0A2W5E420_9BURK</name>
<dbReference type="InterPro" id="IPR039261">
    <property type="entry name" value="FNR_nucleotide-bd"/>
</dbReference>
<dbReference type="InterPro" id="IPR039374">
    <property type="entry name" value="SIP_fam"/>
</dbReference>
<evidence type="ECO:0000313" key="3">
    <source>
        <dbReference type="EMBL" id="PZP36804.1"/>
    </source>
</evidence>
<dbReference type="Gene3D" id="2.40.30.10">
    <property type="entry name" value="Translation factors"/>
    <property type="match status" value="1"/>
</dbReference>
<dbReference type="PANTHER" id="PTHR30157">
    <property type="entry name" value="FERRIC REDUCTASE, NADPH-DEPENDENT"/>
    <property type="match status" value="1"/>
</dbReference>
<dbReference type="InterPro" id="IPR017938">
    <property type="entry name" value="Riboflavin_synthase-like_b-brl"/>
</dbReference>
<dbReference type="CDD" id="cd06193">
    <property type="entry name" value="siderophore_interacting"/>
    <property type="match status" value="1"/>
</dbReference>
<evidence type="ECO:0000259" key="2">
    <source>
        <dbReference type="PROSITE" id="PS51384"/>
    </source>
</evidence>
<comment type="caution">
    <text evidence="3">The sequence shown here is derived from an EMBL/GenBank/DDBJ whole genome shotgun (WGS) entry which is preliminary data.</text>
</comment>
<dbReference type="InterPro" id="IPR017927">
    <property type="entry name" value="FAD-bd_FR_type"/>
</dbReference>
<reference evidence="3 4" key="1">
    <citation type="submission" date="2017-08" db="EMBL/GenBank/DDBJ databases">
        <title>Infants hospitalized years apart are colonized by the same room-sourced microbial strains.</title>
        <authorList>
            <person name="Brooks B."/>
            <person name="Olm M.R."/>
            <person name="Firek B.A."/>
            <person name="Baker R."/>
            <person name="Thomas B.C."/>
            <person name="Morowitz M.J."/>
            <person name="Banfield J.F."/>
        </authorList>
    </citation>
    <scope>NUCLEOTIDE SEQUENCE [LARGE SCALE GENOMIC DNA]</scope>
    <source>
        <strain evidence="3">S2_012_000_R2_81</strain>
    </source>
</reference>
<proteinExistence type="inferred from homology"/>
<protein>
    <submittedName>
        <fullName evidence="3">NADPH-dependent ferric siderophore reductase</fullName>
    </submittedName>
</protein>
<feature type="domain" description="FAD-binding FR-type" evidence="2">
    <location>
        <begin position="17"/>
        <end position="121"/>
    </location>
</feature>
<accession>A0A2W5E420</accession>
<gene>
    <name evidence="3" type="ORF">DI603_00580</name>
</gene>
<dbReference type="PANTHER" id="PTHR30157:SF0">
    <property type="entry name" value="NADPH-DEPENDENT FERRIC-CHELATE REDUCTASE"/>
    <property type="match status" value="1"/>
</dbReference>
<dbReference type="EMBL" id="QFOD01000001">
    <property type="protein sequence ID" value="PZP36804.1"/>
    <property type="molecule type" value="Genomic_DNA"/>
</dbReference>